<accession>A0ABM7WAN9</accession>
<proteinExistence type="predicted"/>
<dbReference type="EMBL" id="AP025516">
    <property type="protein sequence ID" value="BDD88010.1"/>
    <property type="molecule type" value="Genomic_DNA"/>
</dbReference>
<keyword evidence="2" id="KW-1185">Reference proteome</keyword>
<sequence length="274" mass="30454">MLNRTQEEMLITSHTNSLHTGNIRTWIGSEVKEPANVKHSRSLSAGSVKLKNIVESLRTMRLKVPSIDIERSVEASITHPAGGLVAVSTDDADRAEWEGSGLFDNTKTRRFSSGGPHFSLEDFGQLPGAKKGASERFREAIDGLEKMGYGFRIDSGPKDYFVINRNGCETAITIRFRRTENERRKAIKAEHRRFLIECPCCHEVLLQTTEDYDPDVQTTGAMLVNYGPAADGNWSREYGDEDFGTSIVCVSCSAPLLDPVTGKLEPKYLDPIKD</sequence>
<name>A0ABM7WAN9_9BACT</name>
<protein>
    <submittedName>
        <fullName evidence="1">Uncharacterized protein</fullName>
    </submittedName>
</protein>
<evidence type="ECO:0000313" key="1">
    <source>
        <dbReference type="EMBL" id="BDD88010.1"/>
    </source>
</evidence>
<dbReference type="RefSeq" id="WP_284151401.1">
    <property type="nucleotide sequence ID" value="NZ_AP025516.1"/>
</dbReference>
<gene>
    <name evidence="1" type="ORF">DPPLL_23750</name>
</gene>
<evidence type="ECO:0000313" key="2">
    <source>
        <dbReference type="Proteomes" id="UP000830055"/>
    </source>
</evidence>
<dbReference type="Proteomes" id="UP000830055">
    <property type="component" value="Chromosome"/>
</dbReference>
<organism evidence="1 2">
    <name type="scientific">Desulfofustis limnaeus</name>
    <dbReference type="NCBI Taxonomy" id="2740163"/>
    <lineage>
        <taxon>Bacteria</taxon>
        <taxon>Pseudomonadati</taxon>
        <taxon>Thermodesulfobacteriota</taxon>
        <taxon>Desulfobulbia</taxon>
        <taxon>Desulfobulbales</taxon>
        <taxon>Desulfocapsaceae</taxon>
        <taxon>Desulfofustis</taxon>
    </lineage>
</organism>
<reference evidence="1 2" key="1">
    <citation type="submission" date="2022-01" db="EMBL/GenBank/DDBJ databases">
        <title>Desulfofustis limnae sp. nov., a novel mesophilic sulfate-reducing bacterium isolated from marsh soil.</title>
        <authorList>
            <person name="Watanabe M."/>
            <person name="Takahashi A."/>
            <person name="Kojima H."/>
            <person name="Fukui M."/>
        </authorList>
    </citation>
    <scope>NUCLEOTIDE SEQUENCE [LARGE SCALE GENOMIC DNA]</scope>
    <source>
        <strain evidence="1 2">PPLL</strain>
    </source>
</reference>